<gene>
    <name evidence="2" type="ORF">GCM10025770_20560</name>
</gene>
<dbReference type="InterPro" id="IPR003033">
    <property type="entry name" value="SCP2_sterol-bd_dom"/>
</dbReference>
<dbReference type="PANTHER" id="PTHR38693:SF1">
    <property type="entry name" value="UBIQUINONE BIOSYNTHESIS ACCESSORY FACTOR UBIJ"/>
    <property type="match status" value="1"/>
</dbReference>
<dbReference type="InterPro" id="IPR038989">
    <property type="entry name" value="UbiJ"/>
</dbReference>
<sequence>MLQELLLQPLNRLIRAESWARLLLQGHAGKGAELKIGPAALRFRIADDGLLVPLADGVEPAVCISVPAEALPQLLSGGPDALVARAQLSGDAGLADALARLIRHLRPDLGAALSPVLGRVLANRVEQGAGKAFATLQDGAQRLGANLREYLAEGVAPAVTRSELDSLAEGNRALAARLDRLEARLPRQG</sequence>
<evidence type="ECO:0000313" key="3">
    <source>
        <dbReference type="Proteomes" id="UP001500547"/>
    </source>
</evidence>
<dbReference type="EMBL" id="BAABLD010000008">
    <property type="protein sequence ID" value="GAA5165289.1"/>
    <property type="molecule type" value="Genomic_DNA"/>
</dbReference>
<keyword evidence="3" id="KW-1185">Reference proteome</keyword>
<dbReference type="RefSeq" id="WP_345532850.1">
    <property type="nucleotide sequence ID" value="NZ_BAABLD010000008.1"/>
</dbReference>
<accession>A0ABP9QPB8</accession>
<organism evidence="2 3">
    <name type="scientific">Viridibacterium curvum</name>
    <dbReference type="NCBI Taxonomy" id="1101404"/>
    <lineage>
        <taxon>Bacteria</taxon>
        <taxon>Pseudomonadati</taxon>
        <taxon>Pseudomonadota</taxon>
        <taxon>Betaproteobacteria</taxon>
        <taxon>Rhodocyclales</taxon>
        <taxon>Rhodocyclaceae</taxon>
        <taxon>Viridibacterium</taxon>
    </lineage>
</organism>
<dbReference type="Pfam" id="PF02036">
    <property type="entry name" value="SCP2"/>
    <property type="match status" value="1"/>
</dbReference>
<reference evidence="3" key="1">
    <citation type="journal article" date="2019" name="Int. J. Syst. Evol. Microbiol.">
        <title>The Global Catalogue of Microorganisms (GCM) 10K type strain sequencing project: providing services to taxonomists for standard genome sequencing and annotation.</title>
        <authorList>
            <consortium name="The Broad Institute Genomics Platform"/>
            <consortium name="The Broad Institute Genome Sequencing Center for Infectious Disease"/>
            <person name="Wu L."/>
            <person name="Ma J."/>
        </authorList>
    </citation>
    <scope>NUCLEOTIDE SEQUENCE [LARGE SCALE GENOMIC DNA]</scope>
    <source>
        <strain evidence="3">JCM 18715</strain>
    </source>
</reference>
<evidence type="ECO:0000259" key="1">
    <source>
        <dbReference type="Pfam" id="PF02036"/>
    </source>
</evidence>
<proteinExistence type="predicted"/>
<protein>
    <recommendedName>
        <fullName evidence="1">SCP2 domain-containing protein</fullName>
    </recommendedName>
</protein>
<feature type="domain" description="SCP2" evidence="1">
    <location>
        <begin position="10"/>
        <end position="102"/>
    </location>
</feature>
<comment type="caution">
    <text evidence="2">The sequence shown here is derived from an EMBL/GenBank/DDBJ whole genome shotgun (WGS) entry which is preliminary data.</text>
</comment>
<name>A0ABP9QPB8_9RHOO</name>
<dbReference type="PANTHER" id="PTHR38693">
    <property type="entry name" value="UBIQUINONE BIOSYNTHESIS PROTEIN UBIJ"/>
    <property type="match status" value="1"/>
</dbReference>
<evidence type="ECO:0000313" key="2">
    <source>
        <dbReference type="EMBL" id="GAA5165289.1"/>
    </source>
</evidence>
<dbReference type="Proteomes" id="UP001500547">
    <property type="component" value="Unassembled WGS sequence"/>
</dbReference>